<dbReference type="EMBL" id="FTNL01000006">
    <property type="protein sequence ID" value="SIR09389.1"/>
    <property type="molecule type" value="Genomic_DNA"/>
</dbReference>
<evidence type="ECO:0000313" key="3">
    <source>
        <dbReference type="Proteomes" id="UP000186808"/>
    </source>
</evidence>
<dbReference type="AlphaFoldDB" id="A0A377GFA9"/>
<keyword evidence="3" id="KW-1185">Reference proteome</keyword>
<name>A0A377GFA9_9GAMM</name>
<evidence type="ECO:0000313" key="1">
    <source>
        <dbReference type="EMBL" id="SIR09389.1"/>
    </source>
</evidence>
<proteinExistence type="predicted"/>
<dbReference type="EMBL" id="UGGV01000001">
    <property type="protein sequence ID" value="STO23215.1"/>
    <property type="molecule type" value="Genomic_DNA"/>
</dbReference>
<accession>A0A377GFA9</accession>
<protein>
    <submittedName>
        <fullName evidence="2">Uncharacterized protein</fullName>
    </submittedName>
</protein>
<gene>
    <name evidence="2" type="ORF">NCTC11401_00006</name>
    <name evidence="1" type="ORF">SAMN05421777_106100</name>
</gene>
<sequence>MLMITQTKQLCIFLIFIYFLDNNTVKQVLILLSISSWVKIKIKDDTINFFKLD</sequence>
<organism evidence="2 4">
    <name type="scientific">Fluoribacter gormanii</name>
    <dbReference type="NCBI Taxonomy" id="464"/>
    <lineage>
        <taxon>Bacteria</taxon>
        <taxon>Pseudomonadati</taxon>
        <taxon>Pseudomonadota</taxon>
        <taxon>Gammaproteobacteria</taxon>
        <taxon>Legionellales</taxon>
        <taxon>Legionellaceae</taxon>
        <taxon>Fluoribacter</taxon>
    </lineage>
</organism>
<dbReference type="Proteomes" id="UP000254374">
    <property type="component" value="Unassembled WGS sequence"/>
</dbReference>
<evidence type="ECO:0000313" key="4">
    <source>
        <dbReference type="Proteomes" id="UP000254374"/>
    </source>
</evidence>
<dbReference type="Proteomes" id="UP000186808">
    <property type="component" value="Unassembled WGS sequence"/>
</dbReference>
<reference evidence="1 3" key="1">
    <citation type="submission" date="2017-01" db="EMBL/GenBank/DDBJ databases">
        <authorList>
            <person name="Varghese N."/>
            <person name="Submissions S."/>
        </authorList>
    </citation>
    <scope>NUCLEOTIDE SEQUENCE [LARGE SCALE GENOMIC DNA]</scope>
    <source>
        <strain evidence="1 3">ATCC 33342</strain>
    </source>
</reference>
<reference evidence="2 4" key="2">
    <citation type="submission" date="2018-06" db="EMBL/GenBank/DDBJ databases">
        <authorList>
            <consortium name="Pathogen Informatics"/>
            <person name="Doyle S."/>
        </authorList>
    </citation>
    <scope>NUCLEOTIDE SEQUENCE [LARGE SCALE GENOMIC DNA]</scope>
    <source>
        <strain evidence="2 4">NCTC11401</strain>
    </source>
</reference>
<evidence type="ECO:0000313" key="2">
    <source>
        <dbReference type="EMBL" id="STO23215.1"/>
    </source>
</evidence>